<dbReference type="PANTHER" id="PTHR32432">
    <property type="entry name" value="CELL DIVISION PROTEIN FTSA-RELATED"/>
    <property type="match status" value="1"/>
</dbReference>
<dbReference type="SUPFAM" id="SSF53067">
    <property type="entry name" value="Actin-like ATPase domain"/>
    <property type="match status" value="2"/>
</dbReference>
<gene>
    <name evidence="1" type="ORF">A2639_00710</name>
</gene>
<protein>
    <recommendedName>
        <fullName evidence="3">SHS2 domain-containing protein</fullName>
    </recommendedName>
</protein>
<dbReference type="InterPro" id="IPR005883">
    <property type="entry name" value="PilM"/>
</dbReference>
<dbReference type="PANTHER" id="PTHR32432:SF3">
    <property type="entry name" value="ETHANOLAMINE UTILIZATION PROTEIN EUTJ"/>
    <property type="match status" value="1"/>
</dbReference>
<evidence type="ECO:0000313" key="2">
    <source>
        <dbReference type="Proteomes" id="UP000178991"/>
    </source>
</evidence>
<dbReference type="InterPro" id="IPR043129">
    <property type="entry name" value="ATPase_NBD"/>
</dbReference>
<name>A0A1G2HIJ7_9BACT</name>
<reference evidence="1 2" key="1">
    <citation type="journal article" date="2016" name="Nat. Commun.">
        <title>Thousands of microbial genomes shed light on interconnected biogeochemical processes in an aquifer system.</title>
        <authorList>
            <person name="Anantharaman K."/>
            <person name="Brown C.T."/>
            <person name="Hug L.A."/>
            <person name="Sharon I."/>
            <person name="Castelle C.J."/>
            <person name="Probst A.J."/>
            <person name="Thomas B.C."/>
            <person name="Singh A."/>
            <person name="Wilkins M.J."/>
            <person name="Karaoz U."/>
            <person name="Brodie E.L."/>
            <person name="Williams K.H."/>
            <person name="Hubbard S.S."/>
            <person name="Banfield J.F."/>
        </authorList>
    </citation>
    <scope>NUCLEOTIDE SEQUENCE [LARGE SCALE GENOMIC DNA]</scope>
</reference>
<dbReference type="InterPro" id="IPR050696">
    <property type="entry name" value="FtsA/MreB"/>
</dbReference>
<accession>A0A1G2HIJ7</accession>
<dbReference type="Pfam" id="PF11104">
    <property type="entry name" value="PilM_2"/>
    <property type="match status" value="1"/>
</dbReference>
<dbReference type="Proteomes" id="UP000178991">
    <property type="component" value="Unassembled WGS sequence"/>
</dbReference>
<evidence type="ECO:0000313" key="1">
    <source>
        <dbReference type="EMBL" id="OGZ62315.1"/>
    </source>
</evidence>
<dbReference type="PIRSF" id="PIRSF019169">
    <property type="entry name" value="PilM"/>
    <property type="match status" value="1"/>
</dbReference>
<dbReference type="Gene3D" id="3.30.420.40">
    <property type="match status" value="2"/>
</dbReference>
<sequence length="365" mass="40587">MLTFLNLQPEIFGLDINDLSIKVAKLRKKRAGFYLVSLNEVIMKPGIVKEGVILDKEALVKHIKVALSTVKGERLGTNYAAMSLPEERSFSQVIQMPKMTQGELKTAVPFEAENYIPLPIENVYLDFQEIDVHGQDSSVNHMDLLINVMPKNIVDSYLYCSKKAGLVPCIMEVESQAIVTALVKNKKILEPTIFIDLGQDNTSFIIFSGGSIRFTSSLSVYSGQFTKAISEKLGIDANEAEKLKIMCGLVPGKEKKYNVKQCLDPILYGLASEIKKYINFYKGHVGHEYFYSDKKIEKIILSGGGAYLKGLAKFLSDEIAIPVEFGDPFINVQVSKDRSLRITREKALSFTTAIGLALRGANNEI</sequence>
<dbReference type="Gene3D" id="3.30.1490.300">
    <property type="match status" value="1"/>
</dbReference>
<evidence type="ECO:0008006" key="3">
    <source>
        <dbReference type="Google" id="ProtNLM"/>
    </source>
</evidence>
<organism evidence="1 2">
    <name type="scientific">Candidatus Staskawiczbacteria bacterium RIFCSPHIGHO2_01_FULL_34_27</name>
    <dbReference type="NCBI Taxonomy" id="1802199"/>
    <lineage>
        <taxon>Bacteria</taxon>
        <taxon>Candidatus Staskawicziibacteriota</taxon>
    </lineage>
</organism>
<dbReference type="AlphaFoldDB" id="A0A1G2HIJ7"/>
<comment type="caution">
    <text evidence="1">The sequence shown here is derived from an EMBL/GenBank/DDBJ whole genome shotgun (WGS) entry which is preliminary data.</text>
</comment>
<dbReference type="EMBL" id="MHOL01000023">
    <property type="protein sequence ID" value="OGZ62315.1"/>
    <property type="molecule type" value="Genomic_DNA"/>
</dbReference>
<dbReference type="CDD" id="cd24049">
    <property type="entry name" value="ASKHA_NBD_PilM"/>
    <property type="match status" value="1"/>
</dbReference>
<proteinExistence type="predicted"/>
<dbReference type="NCBIfam" id="TIGR01175">
    <property type="entry name" value="pilM"/>
    <property type="match status" value="1"/>
</dbReference>